<dbReference type="EMBL" id="BMZN01000003">
    <property type="protein sequence ID" value="GHC51736.1"/>
    <property type="molecule type" value="Genomic_DNA"/>
</dbReference>
<evidence type="ECO:0008006" key="3">
    <source>
        <dbReference type="Google" id="ProtNLM"/>
    </source>
</evidence>
<gene>
    <name evidence="1" type="ORF">GCM10010096_24820</name>
</gene>
<evidence type="ECO:0000313" key="1">
    <source>
        <dbReference type="EMBL" id="GHC51736.1"/>
    </source>
</evidence>
<reference evidence="2" key="1">
    <citation type="journal article" date="2019" name="Int. J. Syst. Evol. Microbiol.">
        <title>The Global Catalogue of Microorganisms (GCM) 10K type strain sequencing project: providing services to taxonomists for standard genome sequencing and annotation.</title>
        <authorList>
            <consortium name="The Broad Institute Genomics Platform"/>
            <consortium name="The Broad Institute Genome Sequencing Center for Infectious Disease"/>
            <person name="Wu L."/>
            <person name="Ma J."/>
        </authorList>
    </citation>
    <scope>NUCLEOTIDE SEQUENCE [LARGE SCALE GENOMIC DNA]</scope>
    <source>
        <strain evidence="2">KCTC 42083</strain>
    </source>
</reference>
<name>A0A8H9IJ32_9BURK</name>
<protein>
    <recommendedName>
        <fullName evidence="3">DUF2294 domain-containing protein</fullName>
    </recommendedName>
</protein>
<sequence>MGMAGFSSLGEFKQALTRDYNRINSSIFASGVVTLKIDVLEDRISMLAVHKRQPALQTLSRENAHIADLADLYLIKAFKKEMKQILVEEYGLDVVAVFKDYDAVAQLSSTMVLLKKEV</sequence>
<organism evidence="1 2">
    <name type="scientific">Alcaligenes pakistanensis</name>
    <dbReference type="NCBI Taxonomy" id="1482717"/>
    <lineage>
        <taxon>Bacteria</taxon>
        <taxon>Pseudomonadati</taxon>
        <taxon>Pseudomonadota</taxon>
        <taxon>Betaproteobacteria</taxon>
        <taxon>Burkholderiales</taxon>
        <taxon>Alcaligenaceae</taxon>
        <taxon>Alcaligenes</taxon>
    </lineage>
</organism>
<evidence type="ECO:0000313" key="2">
    <source>
        <dbReference type="Proteomes" id="UP000608923"/>
    </source>
</evidence>
<accession>A0A8H9IJ32</accession>
<proteinExistence type="predicted"/>
<keyword evidence="2" id="KW-1185">Reference proteome</keyword>
<dbReference type="Proteomes" id="UP000608923">
    <property type="component" value="Unassembled WGS sequence"/>
</dbReference>
<comment type="caution">
    <text evidence="1">The sequence shown here is derived from an EMBL/GenBank/DDBJ whole genome shotgun (WGS) entry which is preliminary data.</text>
</comment>
<dbReference type="AlphaFoldDB" id="A0A8H9IJ32"/>